<dbReference type="InParanoid" id="B9SDM3"/>
<dbReference type="EMBL" id="EQ973928">
    <property type="protein sequence ID" value="EEF38302.1"/>
    <property type="molecule type" value="Genomic_DNA"/>
</dbReference>
<proteinExistence type="predicted"/>
<name>B9SDM3_RICCO</name>
<reference evidence="2" key="1">
    <citation type="journal article" date="2010" name="Nat. Biotechnol.">
        <title>Draft genome sequence of the oilseed species Ricinus communis.</title>
        <authorList>
            <person name="Chan A.P."/>
            <person name="Crabtree J."/>
            <person name="Zhao Q."/>
            <person name="Lorenzi H."/>
            <person name="Orvis J."/>
            <person name="Puiu D."/>
            <person name="Melake-Berhan A."/>
            <person name="Jones K.M."/>
            <person name="Redman J."/>
            <person name="Chen G."/>
            <person name="Cahoon E.B."/>
            <person name="Gedil M."/>
            <person name="Stanke M."/>
            <person name="Haas B.J."/>
            <person name="Wortman J.R."/>
            <person name="Fraser-Liggett C.M."/>
            <person name="Ravel J."/>
            <person name="Rabinowicz P.D."/>
        </authorList>
    </citation>
    <scope>NUCLEOTIDE SEQUENCE [LARGE SCALE GENOMIC DNA]</scope>
    <source>
        <strain evidence="2">cv. Hale</strain>
    </source>
</reference>
<organism evidence="1 2">
    <name type="scientific">Ricinus communis</name>
    <name type="common">Castor bean</name>
    <dbReference type="NCBI Taxonomy" id="3988"/>
    <lineage>
        <taxon>Eukaryota</taxon>
        <taxon>Viridiplantae</taxon>
        <taxon>Streptophyta</taxon>
        <taxon>Embryophyta</taxon>
        <taxon>Tracheophyta</taxon>
        <taxon>Spermatophyta</taxon>
        <taxon>Magnoliopsida</taxon>
        <taxon>eudicotyledons</taxon>
        <taxon>Gunneridae</taxon>
        <taxon>Pentapetalae</taxon>
        <taxon>rosids</taxon>
        <taxon>fabids</taxon>
        <taxon>Malpighiales</taxon>
        <taxon>Euphorbiaceae</taxon>
        <taxon>Acalyphoideae</taxon>
        <taxon>Acalypheae</taxon>
        <taxon>Ricinus</taxon>
    </lineage>
</organism>
<dbReference type="AlphaFoldDB" id="B9SDM3"/>
<keyword evidence="2" id="KW-1185">Reference proteome</keyword>
<gene>
    <name evidence="1" type="ORF">RCOM_0422080</name>
</gene>
<protein>
    <submittedName>
        <fullName evidence="1">Uncharacterized protein</fullName>
    </submittedName>
</protein>
<evidence type="ECO:0000313" key="2">
    <source>
        <dbReference type="Proteomes" id="UP000008311"/>
    </source>
</evidence>
<accession>B9SDM3</accession>
<dbReference type="Proteomes" id="UP000008311">
    <property type="component" value="Unassembled WGS sequence"/>
</dbReference>
<evidence type="ECO:0000313" key="1">
    <source>
        <dbReference type="EMBL" id="EEF38302.1"/>
    </source>
</evidence>
<sequence length="105" mass="12303">MIEDNRRHCLTTWARNLSKYEWVPISNRSQVGVFLSNCWRGQTEQHDWPHVRPGQEWVPAPTTYHQPVLSCHNVRCRYSRTMMVEGIRAVGLRSQSFSKGYGSRV</sequence>